<sequence length="199" mass="21043">MAGMFCFISANEITQINHTWKLSQMVTLLEERKEKKILCAADPTTAWAVVCEGTLREAAAGWLRGGGKCPGRGVAPAEEAGLVPRRLQPLGVRLGTVGLRGPGGSLPSRVFEDCRQTTALQKPWASLDPAGALPGPSAQSKPRALFLSYSPRAMATLSCRPPAWGHRAPSPSPEGVSRVLWLQPTGALQAPGPLQSKSG</sequence>
<comment type="caution">
    <text evidence="1">The sequence shown here is derived from an EMBL/GenBank/DDBJ whole genome shotgun (WGS) entry which is preliminary data.</text>
</comment>
<reference evidence="1 2" key="1">
    <citation type="journal article" date="2020" name="Nature">
        <title>Six reference-quality genomes reveal evolution of bat adaptations.</title>
        <authorList>
            <person name="Jebb D."/>
            <person name="Huang Z."/>
            <person name="Pippel M."/>
            <person name="Hughes G.M."/>
            <person name="Lavrichenko K."/>
            <person name="Devanna P."/>
            <person name="Winkler S."/>
            <person name="Jermiin L.S."/>
            <person name="Skirmuntt E.C."/>
            <person name="Katzourakis A."/>
            <person name="Burkitt-Gray L."/>
            <person name="Ray D.A."/>
            <person name="Sullivan K.A.M."/>
            <person name="Roscito J.G."/>
            <person name="Kirilenko B.M."/>
            <person name="Davalos L.M."/>
            <person name="Corthals A.P."/>
            <person name="Power M.L."/>
            <person name="Jones G."/>
            <person name="Ransome R.D."/>
            <person name="Dechmann D.K.N."/>
            <person name="Locatelli A.G."/>
            <person name="Puechmaille S.J."/>
            <person name="Fedrigo O."/>
            <person name="Jarvis E.D."/>
            <person name="Hiller M."/>
            <person name="Vernes S.C."/>
            <person name="Myers E.W."/>
            <person name="Teeling E.C."/>
        </authorList>
    </citation>
    <scope>NUCLEOTIDE SEQUENCE [LARGE SCALE GENOMIC DNA]</scope>
    <source>
        <strain evidence="1">MMolMol1</strain>
        <tissue evidence="1">Muscle</tissue>
    </source>
</reference>
<gene>
    <name evidence="1" type="ORF">HJG59_010147</name>
</gene>
<protein>
    <submittedName>
        <fullName evidence="1">Uncharacterized protein</fullName>
    </submittedName>
</protein>
<dbReference type="AlphaFoldDB" id="A0A7J8BM06"/>
<accession>A0A7J8BM06</accession>
<name>A0A7J8BM06_MOLMO</name>
<dbReference type="Proteomes" id="UP000550707">
    <property type="component" value="Unassembled WGS sequence"/>
</dbReference>
<dbReference type="InParanoid" id="A0A7J8BM06"/>
<organism evidence="1 2">
    <name type="scientific">Molossus molossus</name>
    <name type="common">Pallas' mastiff bat</name>
    <name type="synonym">Vespertilio molossus</name>
    <dbReference type="NCBI Taxonomy" id="27622"/>
    <lineage>
        <taxon>Eukaryota</taxon>
        <taxon>Metazoa</taxon>
        <taxon>Chordata</taxon>
        <taxon>Craniata</taxon>
        <taxon>Vertebrata</taxon>
        <taxon>Euteleostomi</taxon>
        <taxon>Mammalia</taxon>
        <taxon>Eutheria</taxon>
        <taxon>Laurasiatheria</taxon>
        <taxon>Chiroptera</taxon>
        <taxon>Yangochiroptera</taxon>
        <taxon>Molossidae</taxon>
        <taxon>Molossus</taxon>
    </lineage>
</organism>
<evidence type="ECO:0000313" key="1">
    <source>
        <dbReference type="EMBL" id="KAF6399883.1"/>
    </source>
</evidence>
<dbReference type="EMBL" id="JACASF010000023">
    <property type="protein sequence ID" value="KAF6399883.1"/>
    <property type="molecule type" value="Genomic_DNA"/>
</dbReference>
<keyword evidence="2" id="KW-1185">Reference proteome</keyword>
<proteinExistence type="predicted"/>
<evidence type="ECO:0000313" key="2">
    <source>
        <dbReference type="Proteomes" id="UP000550707"/>
    </source>
</evidence>